<evidence type="ECO:0000256" key="3">
    <source>
        <dbReference type="ARBA" id="ARBA00022801"/>
    </source>
</evidence>
<keyword evidence="4 8" id="KW-0862">Zinc</keyword>
<feature type="domain" description="Peptidase M12A" evidence="9">
    <location>
        <begin position="1"/>
        <end position="205"/>
    </location>
</feature>
<evidence type="ECO:0000313" key="10">
    <source>
        <dbReference type="Proteomes" id="UP000038045"/>
    </source>
</evidence>
<dbReference type="Pfam" id="PF01400">
    <property type="entry name" value="Astacin"/>
    <property type="match status" value="1"/>
</dbReference>
<keyword evidence="3 8" id="KW-0378">Hydrolase</keyword>
<evidence type="ECO:0000313" key="11">
    <source>
        <dbReference type="WBParaSite" id="PTRK_0000619700.1"/>
    </source>
</evidence>
<dbReference type="InterPro" id="IPR006026">
    <property type="entry name" value="Peptidase_Metallo"/>
</dbReference>
<reference evidence="11" key="1">
    <citation type="submission" date="2017-02" db="UniProtKB">
        <authorList>
            <consortium name="WormBaseParasite"/>
        </authorList>
    </citation>
    <scope>IDENTIFICATION</scope>
</reference>
<dbReference type="WBParaSite" id="PTRK_0000619700.1">
    <property type="protein sequence ID" value="PTRK_0000619700.1"/>
    <property type="gene ID" value="PTRK_0000619700"/>
</dbReference>
<organism evidence="10 11">
    <name type="scientific">Parastrongyloides trichosuri</name>
    <name type="common">Possum-specific nematode worm</name>
    <dbReference type="NCBI Taxonomy" id="131310"/>
    <lineage>
        <taxon>Eukaryota</taxon>
        <taxon>Metazoa</taxon>
        <taxon>Ecdysozoa</taxon>
        <taxon>Nematoda</taxon>
        <taxon>Chromadorea</taxon>
        <taxon>Rhabditida</taxon>
        <taxon>Tylenchina</taxon>
        <taxon>Panagrolaimomorpha</taxon>
        <taxon>Strongyloidoidea</taxon>
        <taxon>Strongyloididae</taxon>
        <taxon>Parastrongyloides</taxon>
    </lineage>
</organism>
<protein>
    <recommendedName>
        <fullName evidence="8">Metalloendopeptidase</fullName>
        <ecNumber evidence="8">3.4.24.-</ecNumber>
    </recommendedName>
</protein>
<dbReference type="PANTHER" id="PTHR10127:SF780">
    <property type="entry name" value="METALLOENDOPEPTIDASE"/>
    <property type="match status" value="1"/>
</dbReference>
<evidence type="ECO:0000256" key="4">
    <source>
        <dbReference type="ARBA" id="ARBA00022833"/>
    </source>
</evidence>
<keyword evidence="10" id="KW-1185">Reference proteome</keyword>
<dbReference type="SMART" id="SM00235">
    <property type="entry name" value="ZnMc"/>
    <property type="match status" value="1"/>
</dbReference>
<dbReference type="GO" id="GO:0004222">
    <property type="term" value="F:metalloendopeptidase activity"/>
    <property type="evidence" value="ECO:0007669"/>
    <property type="project" value="UniProtKB-UniRule"/>
</dbReference>
<dbReference type="PANTHER" id="PTHR10127">
    <property type="entry name" value="DISCOIDIN, CUB, EGF, LAMININ , AND ZINC METALLOPROTEASE DOMAIN CONTAINING"/>
    <property type="match status" value="1"/>
</dbReference>
<comment type="cofactor">
    <cofactor evidence="8">
        <name>Zn(2+)</name>
        <dbReference type="ChEBI" id="CHEBI:29105"/>
    </cofactor>
    <text evidence="8">Binds 1 zinc ion per subunit.</text>
</comment>
<dbReference type="AlphaFoldDB" id="A0A0N4ZEP2"/>
<keyword evidence="5 8" id="KW-0482">Metalloprotease</keyword>
<keyword evidence="1 8" id="KW-0645">Protease</keyword>
<accession>A0A0N4ZEP2</accession>
<dbReference type="PROSITE" id="PS51864">
    <property type="entry name" value="ASTACIN"/>
    <property type="match status" value="1"/>
</dbReference>
<evidence type="ECO:0000256" key="5">
    <source>
        <dbReference type="ARBA" id="ARBA00023049"/>
    </source>
</evidence>
<keyword evidence="6" id="KW-1015">Disulfide bond</keyword>
<dbReference type="GO" id="GO:0008270">
    <property type="term" value="F:zinc ion binding"/>
    <property type="evidence" value="ECO:0007669"/>
    <property type="project" value="InterPro"/>
</dbReference>
<comment type="caution">
    <text evidence="7">Lacks conserved residue(s) required for the propagation of feature annotation.</text>
</comment>
<evidence type="ECO:0000256" key="8">
    <source>
        <dbReference type="RuleBase" id="RU361183"/>
    </source>
</evidence>
<evidence type="ECO:0000256" key="6">
    <source>
        <dbReference type="ARBA" id="ARBA00023157"/>
    </source>
</evidence>
<dbReference type="Gene3D" id="3.40.390.10">
    <property type="entry name" value="Collagenase (Catalytic Domain)"/>
    <property type="match status" value="1"/>
</dbReference>
<keyword evidence="2 8" id="KW-0479">Metal-binding</keyword>
<dbReference type="InterPro" id="IPR001506">
    <property type="entry name" value="Peptidase_M12A"/>
</dbReference>
<dbReference type="GO" id="GO:0006508">
    <property type="term" value="P:proteolysis"/>
    <property type="evidence" value="ECO:0007669"/>
    <property type="project" value="UniProtKB-KW"/>
</dbReference>
<evidence type="ECO:0000256" key="2">
    <source>
        <dbReference type="ARBA" id="ARBA00022723"/>
    </source>
</evidence>
<dbReference type="STRING" id="131310.A0A0N4ZEP2"/>
<dbReference type="Proteomes" id="UP000038045">
    <property type="component" value="Unplaced"/>
</dbReference>
<dbReference type="PRINTS" id="PR00480">
    <property type="entry name" value="ASTACIN"/>
</dbReference>
<sequence length="362" mass="42180">VFGSVRTDRSLKWKSKNIKVHVTWGATYFPVFEAFKAIEKYTCIRFTFMYDELKNENGINVLYAHRCGFDQVGKRSGKKPNEIYLGSGCYSSSVHIQGFILQILGLDYEHNRMDRDKYIDIRNDSIKPEGFKYFEKGNSSSTKSYGTNYDYGSITHGLPTAFSKSGGITIQVKDKKNAYYYQRMIGQRKSVSFNEYKLINFMYCNKTCSKTKKKPECWFGGYQNPNDCEKCLCPYPLAGYKCQGFLPMSYYCSRITSFTARRQVDFFGFKAHTNCYALVQTPKPDQRIHIRVRRTWLSNQEICTRDYSMLEIKYKADKSLMGVCFCGAVYDHEFDSESDVVYFIYHGYRISQSATIWFNLIE</sequence>
<dbReference type="SUPFAM" id="SSF55486">
    <property type="entry name" value="Metalloproteases ('zincins'), catalytic domain"/>
    <property type="match status" value="1"/>
</dbReference>
<proteinExistence type="predicted"/>
<evidence type="ECO:0000259" key="9">
    <source>
        <dbReference type="PROSITE" id="PS51864"/>
    </source>
</evidence>
<evidence type="ECO:0000256" key="1">
    <source>
        <dbReference type="ARBA" id="ARBA00022670"/>
    </source>
</evidence>
<dbReference type="InterPro" id="IPR024079">
    <property type="entry name" value="MetalloPept_cat_dom_sf"/>
</dbReference>
<name>A0A0N4ZEP2_PARTI</name>
<dbReference type="EC" id="3.4.24.-" evidence="8"/>
<evidence type="ECO:0000256" key="7">
    <source>
        <dbReference type="PROSITE-ProRule" id="PRU01211"/>
    </source>
</evidence>